<reference evidence="1 2" key="1">
    <citation type="submission" date="2017-11" db="EMBL/GenBank/DDBJ databases">
        <title>Genomic Encyclopedia of Archaeal and Bacterial Type Strains, Phase II (KMG-II): From Individual Species to Whole Genera.</title>
        <authorList>
            <person name="Goeker M."/>
        </authorList>
    </citation>
    <scope>NUCLEOTIDE SEQUENCE [LARGE SCALE GENOMIC DNA]</scope>
    <source>
        <strain evidence="1 2">DSM 29128</strain>
    </source>
</reference>
<gene>
    <name evidence="1" type="ORF">BC777_3255</name>
</gene>
<evidence type="ECO:0000313" key="2">
    <source>
        <dbReference type="Proteomes" id="UP000228531"/>
    </source>
</evidence>
<dbReference type="InterPro" id="IPR011008">
    <property type="entry name" value="Dimeric_a/b-barrel"/>
</dbReference>
<dbReference type="GO" id="GO:0004497">
    <property type="term" value="F:monooxygenase activity"/>
    <property type="evidence" value="ECO:0007669"/>
    <property type="project" value="UniProtKB-KW"/>
</dbReference>
<dbReference type="Pfam" id="PF13826">
    <property type="entry name" value="Monooxy_af470-like"/>
    <property type="match status" value="1"/>
</dbReference>
<dbReference type="OrthoDB" id="6064772at2"/>
<dbReference type="InterPro" id="IPR025444">
    <property type="entry name" value="Monooxy_af470"/>
</dbReference>
<proteinExistence type="predicted"/>
<comment type="caution">
    <text evidence="1">The sequence shown here is derived from an EMBL/GenBank/DDBJ whole genome shotgun (WGS) entry which is preliminary data.</text>
</comment>
<keyword evidence="2" id="KW-1185">Reference proteome</keyword>
<accession>A0A2M8W2V2</accession>
<dbReference type="AlphaFoldDB" id="A0A2M8W2V2"/>
<dbReference type="Gene3D" id="3.30.70.100">
    <property type="match status" value="1"/>
</dbReference>
<keyword evidence="1" id="KW-0560">Oxidoreductase</keyword>
<keyword evidence="1" id="KW-0503">Monooxygenase</keyword>
<dbReference type="Proteomes" id="UP000228531">
    <property type="component" value="Unassembled WGS sequence"/>
</dbReference>
<sequence>MLSASFIFTETDLDEEFFRLDGLIAEAAEATPGFLGKENWVTPDGAKKNSIYYWQDQAALRAFSTHPLHLQAKKQYQKWYGGFHVVISEVVKSYGDGVLSQVTPNNRPVKRPKTP</sequence>
<evidence type="ECO:0000313" key="1">
    <source>
        <dbReference type="EMBL" id="PJI85254.1"/>
    </source>
</evidence>
<dbReference type="RefSeq" id="WP_100369190.1">
    <property type="nucleotide sequence ID" value="NZ_PGTY01000003.1"/>
</dbReference>
<organism evidence="1 2">
    <name type="scientific">Yoonia maricola</name>
    <dbReference type="NCBI Taxonomy" id="420999"/>
    <lineage>
        <taxon>Bacteria</taxon>
        <taxon>Pseudomonadati</taxon>
        <taxon>Pseudomonadota</taxon>
        <taxon>Alphaproteobacteria</taxon>
        <taxon>Rhodobacterales</taxon>
        <taxon>Paracoccaceae</taxon>
        <taxon>Yoonia</taxon>
    </lineage>
</organism>
<dbReference type="EMBL" id="PGTY01000003">
    <property type="protein sequence ID" value="PJI85254.1"/>
    <property type="molecule type" value="Genomic_DNA"/>
</dbReference>
<protein>
    <submittedName>
        <fullName evidence="1">Heme-degrading monooxygenase HmoA</fullName>
    </submittedName>
</protein>
<dbReference type="SUPFAM" id="SSF54909">
    <property type="entry name" value="Dimeric alpha+beta barrel"/>
    <property type="match status" value="1"/>
</dbReference>
<name>A0A2M8W2V2_9RHOB</name>